<dbReference type="Proteomes" id="UP000238916">
    <property type="component" value="Unassembled WGS sequence"/>
</dbReference>
<keyword evidence="3" id="KW-0349">Heme</keyword>
<dbReference type="InterPro" id="IPR017900">
    <property type="entry name" value="4Fe4S_Fe_S_CS"/>
</dbReference>
<dbReference type="Pfam" id="PF00037">
    <property type="entry name" value="Fer4"/>
    <property type="match status" value="1"/>
</dbReference>
<feature type="domain" description="4Fe-4S ferredoxin-type" evidence="8">
    <location>
        <begin position="168"/>
        <end position="187"/>
    </location>
</feature>
<protein>
    <submittedName>
        <fullName evidence="9">Anaerobic sulfite reductase, subunit C</fullName>
        <ecNumber evidence="9">1.8.99.5</ecNumber>
    </submittedName>
</protein>
<dbReference type="InterPro" id="IPR006067">
    <property type="entry name" value="NO2/SO3_Rdtase_4Fe4S_dom"/>
</dbReference>
<dbReference type="PROSITE" id="PS51379">
    <property type="entry name" value="4FE4S_FER_2"/>
    <property type="match status" value="2"/>
</dbReference>
<dbReference type="InterPro" id="IPR006066">
    <property type="entry name" value="NO2/SO3_Rdtase_FeS/sirohaem_BS"/>
</dbReference>
<dbReference type="Pfam" id="PF01077">
    <property type="entry name" value="NIR_SIR"/>
    <property type="match status" value="1"/>
</dbReference>
<dbReference type="Pfam" id="PF03460">
    <property type="entry name" value="NIR_SIR_ferr"/>
    <property type="match status" value="1"/>
</dbReference>
<evidence type="ECO:0000256" key="5">
    <source>
        <dbReference type="ARBA" id="ARBA00023002"/>
    </source>
</evidence>
<dbReference type="PANTHER" id="PTHR11493:SF54">
    <property type="entry name" value="ANAEROBIC SULFITE REDUCTASE SUBUNIT C"/>
    <property type="match status" value="1"/>
</dbReference>
<reference evidence="10" key="1">
    <citation type="submission" date="2018-02" db="EMBL/GenBank/DDBJ databases">
        <authorList>
            <person name="Hausmann B."/>
        </authorList>
    </citation>
    <scope>NUCLEOTIDE SEQUENCE [LARGE SCALE GENOMIC DNA]</scope>
    <source>
        <strain evidence="10">Peat soil MAG SbF1</strain>
    </source>
</reference>
<dbReference type="PANTHER" id="PTHR11493">
    <property type="entry name" value="SULFITE REDUCTASE [NADPH] SUBUNIT BETA-RELATED"/>
    <property type="match status" value="1"/>
</dbReference>
<keyword evidence="7" id="KW-0411">Iron-sulfur</keyword>
<sequence>MLNINTKKVMKNGWRIAKGRNLTCLRVRVPGGSFPVELLPLIQEIAERFGNGTVHLTTRQGFEIPEISFEHMEEINTMLAPLIEKLEVKIGVTIDDPSQGYPAAGTRNVIACIGNKVCTNAVFDTTSLAKEIEAIIYPNNPHVKIAVTGCPNDCIKAHMQDIGIIGQVEPIYDAGRCIGCQACVKNCHKVSTGALSFVNNKVKRDATRCIGCGECVLKCPTAAWTRGGQYFRVVVMGRTGKKNPRLAAGFLEWAEREVVLKLCANLYNYIDQHIDRSLPKEHVGYIVDRTGYKVFKEEVLIGIDLGPKTKVANFLDFAGYTYDKNVIFN</sequence>
<keyword evidence="6" id="KW-0408">Iron</keyword>
<dbReference type="GO" id="GO:0000103">
    <property type="term" value="P:sulfate assimilation"/>
    <property type="evidence" value="ECO:0007669"/>
    <property type="project" value="TreeGrafter"/>
</dbReference>
<dbReference type="Gene3D" id="3.90.480.10">
    <property type="entry name" value="Sulfite Reductase Hemoprotein,Domain 2"/>
    <property type="match status" value="1"/>
</dbReference>
<organism evidence="9 10">
    <name type="scientific">Candidatus Desulfosporosinus infrequens</name>
    <dbReference type="NCBI Taxonomy" id="2043169"/>
    <lineage>
        <taxon>Bacteria</taxon>
        <taxon>Bacillati</taxon>
        <taxon>Bacillota</taxon>
        <taxon>Clostridia</taxon>
        <taxon>Eubacteriales</taxon>
        <taxon>Desulfitobacteriaceae</taxon>
        <taxon>Desulfosporosinus</taxon>
    </lineage>
</organism>
<proteinExistence type="inferred from homology"/>
<keyword evidence="2" id="KW-0004">4Fe-4S</keyword>
<dbReference type="InterPro" id="IPR036136">
    <property type="entry name" value="Nit/Sulf_reduc_fer-like_dom_sf"/>
</dbReference>
<dbReference type="GO" id="GO:0009337">
    <property type="term" value="C:sulfite reductase complex (NADPH)"/>
    <property type="evidence" value="ECO:0007669"/>
    <property type="project" value="TreeGrafter"/>
</dbReference>
<name>A0A2U3LIP2_9FIRM</name>
<keyword evidence="5 9" id="KW-0560">Oxidoreductase</keyword>
<dbReference type="Gene3D" id="3.30.70.20">
    <property type="match status" value="1"/>
</dbReference>
<dbReference type="EMBL" id="OMOF01000481">
    <property type="protein sequence ID" value="SPF51718.1"/>
    <property type="molecule type" value="Genomic_DNA"/>
</dbReference>
<accession>A0A2U3LIP2</accession>
<evidence type="ECO:0000256" key="6">
    <source>
        <dbReference type="ARBA" id="ARBA00023004"/>
    </source>
</evidence>
<dbReference type="InterPro" id="IPR045169">
    <property type="entry name" value="NO2/SO3_Rdtase_4Fe4S_prot"/>
</dbReference>
<dbReference type="Gene3D" id="3.30.413.10">
    <property type="entry name" value="Sulfite Reductase Hemoprotein, domain 1"/>
    <property type="match status" value="1"/>
</dbReference>
<evidence type="ECO:0000256" key="2">
    <source>
        <dbReference type="ARBA" id="ARBA00022485"/>
    </source>
</evidence>
<dbReference type="PRINTS" id="PR00397">
    <property type="entry name" value="SIROHAEM"/>
</dbReference>
<dbReference type="SUPFAM" id="SSF56014">
    <property type="entry name" value="Nitrite and sulphite reductase 4Fe-4S domain-like"/>
    <property type="match status" value="1"/>
</dbReference>
<dbReference type="GO" id="GO:0016002">
    <property type="term" value="F:sulfite reductase activity"/>
    <property type="evidence" value="ECO:0007669"/>
    <property type="project" value="TreeGrafter"/>
</dbReference>
<dbReference type="InterPro" id="IPR014261">
    <property type="entry name" value="Sulphite_reductase_C"/>
</dbReference>
<feature type="domain" description="4Fe-4S ferredoxin-type" evidence="8">
    <location>
        <begin position="200"/>
        <end position="229"/>
    </location>
</feature>
<comment type="similarity">
    <text evidence="1">Belongs to the nitrite and sulfite reductase 4Fe-4S domain family.</text>
</comment>
<dbReference type="GO" id="GO:0051539">
    <property type="term" value="F:4 iron, 4 sulfur cluster binding"/>
    <property type="evidence" value="ECO:0007669"/>
    <property type="project" value="UniProtKB-KW"/>
</dbReference>
<dbReference type="PROSITE" id="PS00365">
    <property type="entry name" value="NIR_SIR"/>
    <property type="match status" value="1"/>
</dbReference>
<evidence type="ECO:0000256" key="3">
    <source>
        <dbReference type="ARBA" id="ARBA00022617"/>
    </source>
</evidence>
<dbReference type="NCBIfam" id="TIGR02912">
    <property type="entry name" value="sulfite_red_C"/>
    <property type="match status" value="1"/>
</dbReference>
<gene>
    <name evidence="9" type="primary">asrC</name>
    <name evidence="9" type="ORF">SBF1_5310003</name>
</gene>
<dbReference type="SUPFAM" id="SSF55124">
    <property type="entry name" value="Nitrite/Sulfite reductase N-terminal domain-like"/>
    <property type="match status" value="1"/>
</dbReference>
<dbReference type="GO" id="GO:0020037">
    <property type="term" value="F:heme binding"/>
    <property type="evidence" value="ECO:0007669"/>
    <property type="project" value="InterPro"/>
</dbReference>
<dbReference type="InterPro" id="IPR005117">
    <property type="entry name" value="NiRdtase/SiRdtase_haem-b_fer"/>
</dbReference>
<dbReference type="SUPFAM" id="SSF54862">
    <property type="entry name" value="4Fe-4S ferredoxins"/>
    <property type="match status" value="1"/>
</dbReference>
<dbReference type="AlphaFoldDB" id="A0A2U3LIP2"/>
<evidence type="ECO:0000313" key="10">
    <source>
        <dbReference type="Proteomes" id="UP000238916"/>
    </source>
</evidence>
<dbReference type="GO" id="GO:0050311">
    <property type="term" value="F:sulfite reductase (ferredoxin) activity"/>
    <property type="evidence" value="ECO:0007669"/>
    <property type="project" value="TreeGrafter"/>
</dbReference>
<dbReference type="EC" id="1.8.99.5" evidence="9"/>
<dbReference type="InterPro" id="IPR017896">
    <property type="entry name" value="4Fe4S_Fe-S-bd"/>
</dbReference>
<keyword evidence="4" id="KW-0479">Metal-binding</keyword>
<dbReference type="PROSITE" id="PS00198">
    <property type="entry name" value="4FE4S_FER_1"/>
    <property type="match status" value="1"/>
</dbReference>
<evidence type="ECO:0000256" key="7">
    <source>
        <dbReference type="ARBA" id="ARBA00023014"/>
    </source>
</evidence>
<evidence type="ECO:0000256" key="4">
    <source>
        <dbReference type="ARBA" id="ARBA00022723"/>
    </source>
</evidence>
<dbReference type="InterPro" id="IPR045854">
    <property type="entry name" value="NO2/SO3_Rdtase_4Fe4S_sf"/>
</dbReference>
<dbReference type="GO" id="GO:0046872">
    <property type="term" value="F:metal ion binding"/>
    <property type="evidence" value="ECO:0007669"/>
    <property type="project" value="UniProtKB-KW"/>
</dbReference>
<evidence type="ECO:0000259" key="8">
    <source>
        <dbReference type="PROSITE" id="PS51379"/>
    </source>
</evidence>
<evidence type="ECO:0000256" key="1">
    <source>
        <dbReference type="ARBA" id="ARBA00010429"/>
    </source>
</evidence>
<evidence type="ECO:0000313" key="9">
    <source>
        <dbReference type="EMBL" id="SPF51718.1"/>
    </source>
</evidence>